<accession>A0A1V1NXS0</accession>
<organism evidence="2 3">
    <name type="scientific">Candidatus Magnetoglobus multicellularis str. Araruama</name>
    <dbReference type="NCBI Taxonomy" id="890399"/>
    <lineage>
        <taxon>Bacteria</taxon>
        <taxon>Pseudomonadati</taxon>
        <taxon>Thermodesulfobacteriota</taxon>
        <taxon>Desulfobacteria</taxon>
        <taxon>Desulfobacterales</taxon>
        <taxon>Desulfobacteraceae</taxon>
        <taxon>Candidatus Magnetoglobus</taxon>
    </lineage>
</organism>
<gene>
    <name evidence="2" type="ORF">OMM_05192</name>
</gene>
<dbReference type="Pfam" id="PF13635">
    <property type="entry name" value="DUF4143"/>
    <property type="match status" value="1"/>
</dbReference>
<dbReference type="EMBL" id="ATBP01001437">
    <property type="protein sequence ID" value="ETR67335.1"/>
    <property type="molecule type" value="Genomic_DNA"/>
</dbReference>
<proteinExistence type="predicted"/>
<name>A0A1V1NXS0_9BACT</name>
<sequence length="164" mass="19027">MQRVFRYIPRYICTKIKYTNISQDHRAKTIKAIIELFEKARICHKVYHSHCAGLPLYAEIDEKVFKLIFMDIGIVNHICGNDWISIQSLIDSQLVNEGPLAEQFIGQHLVFNNNTPPDLCYWLREKKISNAELDYVISQGNLIVPVEVKAGKKWFIKITSPVYC</sequence>
<reference evidence="3" key="1">
    <citation type="submission" date="2012-11" db="EMBL/GenBank/DDBJ databases">
        <authorList>
            <person name="Lucero-Rivera Y.E."/>
            <person name="Tovar-Ramirez D."/>
        </authorList>
    </citation>
    <scope>NUCLEOTIDE SEQUENCE [LARGE SCALE GENOMIC DNA]</scope>
    <source>
        <strain evidence="3">Araruama</strain>
    </source>
</reference>
<evidence type="ECO:0000313" key="2">
    <source>
        <dbReference type="EMBL" id="ETR67335.1"/>
    </source>
</evidence>
<feature type="domain" description="DUF4143" evidence="1">
    <location>
        <begin position="1"/>
        <end position="151"/>
    </location>
</feature>
<evidence type="ECO:0000313" key="3">
    <source>
        <dbReference type="Proteomes" id="UP000189670"/>
    </source>
</evidence>
<dbReference type="AlphaFoldDB" id="A0A1V1NXS0"/>
<dbReference type="Proteomes" id="UP000189670">
    <property type="component" value="Unassembled WGS sequence"/>
</dbReference>
<protein>
    <recommendedName>
        <fullName evidence="1">DUF4143 domain-containing protein</fullName>
    </recommendedName>
</protein>
<evidence type="ECO:0000259" key="1">
    <source>
        <dbReference type="Pfam" id="PF13635"/>
    </source>
</evidence>
<comment type="caution">
    <text evidence="2">The sequence shown here is derived from an EMBL/GenBank/DDBJ whole genome shotgun (WGS) entry which is preliminary data.</text>
</comment>
<dbReference type="InterPro" id="IPR025420">
    <property type="entry name" value="DUF4143"/>
</dbReference>